<sequence>MPPVSPKGWLDPRSELARLAENLCEAKSRGNGFRQIAFPLWPGAAKQTETRGKPEEGKPMADRFRITLAQLNPSVGDIEGNAAKAFAAWQSGREAGADLVALPEMFITGYNTQDLVEKPVFHQTAIAAIDALAAQCADGPTLAIGGPWIEGASLYNAYHICRGGRVVSRVLKHDLPNETVFDEVRLYDSGALGGPYAVGNTRIGSPICEDAWHPEVAETLAETGAEFLLVPNGSPYYRGKLETRYNHMVSRVVETGLPLIYLNMVGGQDDQVFDGGSFGLNPGGKLAFHMPVFDEGLAQIDLERGPDGWRIATGDFAPVPDTWEQDYRAMVESLRDYCAKTGFRKVLLGLSGGIDSAIVATIAADALGPQNVRCVMLPSEYTSPESLEDAEALARALGTRLDNVPISKGRDAVTETLAPLFEGHDPDLTEENIQSRLRGLLLMAMSNKFGEMLLTTGNKSEVAVGYATIYGDMAGGYNPIKDLYKTRVFEQCRWRNANHRPWMAGPAGAVIPERIITKPPSAELRPDQKDSDSLPDYPVLDGILDLLVDQDGSIADCVAAGYDHDDAKKIERLIYLSEYKRFQSAPGTRLTKRAFWLDRRYPIANRWRDPG</sequence>
<dbReference type="Pfam" id="PF02540">
    <property type="entry name" value="NAD_synthase"/>
    <property type="match status" value="1"/>
</dbReference>
<dbReference type="HAMAP" id="MF_02090">
    <property type="entry name" value="NadE_glutamine_dep"/>
    <property type="match status" value="1"/>
</dbReference>
<keyword evidence="11" id="KW-1185">Reference proteome</keyword>
<dbReference type="FunFam" id="3.40.50.620:FF:000106">
    <property type="entry name" value="Glutamine-dependent NAD(+) synthetase"/>
    <property type="match status" value="1"/>
</dbReference>
<evidence type="ECO:0000313" key="11">
    <source>
        <dbReference type="Proteomes" id="UP000283786"/>
    </source>
</evidence>
<dbReference type="InterPro" id="IPR036526">
    <property type="entry name" value="C-N_Hydrolase_sf"/>
</dbReference>
<dbReference type="GO" id="GO:0004359">
    <property type="term" value="F:glutaminase activity"/>
    <property type="evidence" value="ECO:0007669"/>
    <property type="project" value="InterPro"/>
</dbReference>
<dbReference type="Proteomes" id="UP000283786">
    <property type="component" value="Chromosome"/>
</dbReference>
<evidence type="ECO:0000256" key="5">
    <source>
        <dbReference type="ARBA" id="ARBA00022840"/>
    </source>
</evidence>
<dbReference type="Pfam" id="PF00795">
    <property type="entry name" value="CN_hydrolase"/>
    <property type="match status" value="1"/>
</dbReference>
<feature type="binding site" evidence="7">
    <location>
        <position position="461"/>
    </location>
    <ligand>
        <name>deamido-NAD(+)</name>
        <dbReference type="ChEBI" id="CHEBI:58437"/>
        <note>ligand shared between two neighboring subunits</note>
    </ligand>
</feature>
<dbReference type="PANTHER" id="PTHR23090">
    <property type="entry name" value="NH 3 /GLUTAMINE-DEPENDENT NAD + SYNTHETASE"/>
    <property type="match status" value="1"/>
</dbReference>
<dbReference type="CDD" id="cd00553">
    <property type="entry name" value="NAD_synthase"/>
    <property type="match status" value="1"/>
</dbReference>
<dbReference type="InterPro" id="IPR014729">
    <property type="entry name" value="Rossmann-like_a/b/a_fold"/>
</dbReference>
<keyword evidence="3 7" id="KW-0436">Ligase</keyword>
<name>A0A418SI01_9RHOB</name>
<feature type="binding site" evidence="7">
    <location>
        <position position="580"/>
    </location>
    <ligand>
        <name>deamido-NAD(+)</name>
        <dbReference type="ChEBI" id="CHEBI:58437"/>
        <note>ligand shared between two neighboring subunits</note>
    </ligand>
</feature>
<comment type="similarity">
    <text evidence="9">Belongs to the NAD synthetase family.</text>
</comment>
<evidence type="ECO:0000256" key="9">
    <source>
        <dbReference type="RuleBase" id="RU003811"/>
    </source>
</evidence>
<dbReference type="GO" id="GO:0003952">
    <property type="term" value="F:NAD+ synthase (glutamine-hydrolyzing) activity"/>
    <property type="evidence" value="ECO:0007669"/>
    <property type="project" value="UniProtKB-UniRule"/>
</dbReference>
<dbReference type="SUPFAM" id="SSF52402">
    <property type="entry name" value="Adenine nucleotide alpha hydrolases-like"/>
    <property type="match status" value="1"/>
</dbReference>
<dbReference type="GO" id="GO:0009435">
    <property type="term" value="P:NAD+ biosynthetic process"/>
    <property type="evidence" value="ECO:0007669"/>
    <property type="project" value="UniProtKB-UniRule"/>
</dbReference>
<evidence type="ECO:0000256" key="2">
    <source>
        <dbReference type="ARBA" id="ARBA00007145"/>
    </source>
</evidence>
<keyword evidence="6 7" id="KW-0520">NAD</keyword>
<evidence type="ECO:0000256" key="4">
    <source>
        <dbReference type="ARBA" id="ARBA00022741"/>
    </source>
</evidence>
<dbReference type="PANTHER" id="PTHR23090:SF9">
    <property type="entry name" value="GLUTAMINE-DEPENDENT NAD(+) SYNTHETASE"/>
    <property type="match status" value="1"/>
</dbReference>
<dbReference type="InterPro" id="IPR022310">
    <property type="entry name" value="NAD/GMP_synthase"/>
</dbReference>
<evidence type="ECO:0000256" key="6">
    <source>
        <dbReference type="ARBA" id="ARBA00023027"/>
    </source>
</evidence>
<dbReference type="PIRSF" id="PIRSF006630">
    <property type="entry name" value="NADS_GAT"/>
    <property type="match status" value="1"/>
</dbReference>
<dbReference type="NCBIfam" id="NF010588">
    <property type="entry name" value="PRK13981.1"/>
    <property type="match status" value="1"/>
</dbReference>
<protein>
    <recommendedName>
        <fullName evidence="7 8">Glutamine-dependent NAD(+) synthetase</fullName>
        <ecNumber evidence="7 8">6.3.5.1</ecNumber>
    </recommendedName>
    <alternativeName>
        <fullName evidence="7 8">NAD(+) synthase [glutamine-hydrolyzing]</fullName>
    </alternativeName>
</protein>
<comment type="pathway">
    <text evidence="1 7 8">Cofactor biosynthesis; NAD(+) biosynthesis; NAD(+) from deamido-NAD(+) (L-Gln route): step 1/1.</text>
</comment>
<dbReference type="NCBIfam" id="TIGR00552">
    <property type="entry name" value="nadE"/>
    <property type="match status" value="1"/>
</dbReference>
<comment type="caution">
    <text evidence="7">Lacks conserved residue(s) required for the propagation of feature annotation.</text>
</comment>
<gene>
    <name evidence="7 10" type="primary">nadE</name>
    <name evidence="10" type="ORF">PSAL_033610</name>
</gene>
<accession>A0A418SI01</accession>
<feature type="binding site" evidence="7">
    <location>
        <position position="234"/>
    </location>
    <ligand>
        <name>L-glutamine</name>
        <dbReference type="ChEBI" id="CHEBI:58359"/>
    </ligand>
</feature>
<dbReference type="Gene3D" id="3.40.50.620">
    <property type="entry name" value="HUPs"/>
    <property type="match status" value="1"/>
</dbReference>
<evidence type="ECO:0000313" key="10">
    <source>
        <dbReference type="EMBL" id="QPM92098.1"/>
    </source>
</evidence>
<dbReference type="AlphaFoldDB" id="A0A418SI01"/>
<feature type="binding site" evidence="7">
    <location>
        <position position="240"/>
    </location>
    <ligand>
        <name>L-glutamine</name>
        <dbReference type="ChEBI" id="CHEBI:58359"/>
    </ligand>
</feature>
<dbReference type="PROSITE" id="PS50263">
    <property type="entry name" value="CN_HYDROLASE"/>
    <property type="match status" value="1"/>
</dbReference>
<dbReference type="GO" id="GO:0005524">
    <property type="term" value="F:ATP binding"/>
    <property type="evidence" value="ECO:0007669"/>
    <property type="project" value="UniProtKB-UniRule"/>
</dbReference>
<comment type="function">
    <text evidence="7">Catalyzes the ATP-dependent amidation of deamido-NAD to form NAD. Uses L-glutamine as a nitrogen source.</text>
</comment>
<comment type="similarity">
    <text evidence="2 7 8">In the C-terminal section; belongs to the NAD synthetase family.</text>
</comment>
<evidence type="ECO:0000256" key="3">
    <source>
        <dbReference type="ARBA" id="ARBA00022598"/>
    </source>
</evidence>
<dbReference type="CDD" id="cd07570">
    <property type="entry name" value="GAT_Gln-NAD-synth"/>
    <property type="match status" value="1"/>
</dbReference>
<dbReference type="GO" id="GO:0005737">
    <property type="term" value="C:cytoplasm"/>
    <property type="evidence" value="ECO:0007669"/>
    <property type="project" value="InterPro"/>
</dbReference>
<comment type="catalytic activity">
    <reaction evidence="7 8">
        <text>deamido-NAD(+) + L-glutamine + ATP + H2O = L-glutamate + AMP + diphosphate + NAD(+) + H(+)</text>
        <dbReference type="Rhea" id="RHEA:24384"/>
        <dbReference type="ChEBI" id="CHEBI:15377"/>
        <dbReference type="ChEBI" id="CHEBI:15378"/>
        <dbReference type="ChEBI" id="CHEBI:29985"/>
        <dbReference type="ChEBI" id="CHEBI:30616"/>
        <dbReference type="ChEBI" id="CHEBI:33019"/>
        <dbReference type="ChEBI" id="CHEBI:57540"/>
        <dbReference type="ChEBI" id="CHEBI:58359"/>
        <dbReference type="ChEBI" id="CHEBI:58437"/>
        <dbReference type="ChEBI" id="CHEBI:456215"/>
        <dbReference type="EC" id="6.3.5.1"/>
    </reaction>
</comment>
<evidence type="ECO:0000256" key="1">
    <source>
        <dbReference type="ARBA" id="ARBA00005188"/>
    </source>
</evidence>
<dbReference type="EC" id="6.3.5.1" evidence="7 8"/>
<evidence type="ECO:0000256" key="8">
    <source>
        <dbReference type="PIRNR" id="PIRNR006630"/>
    </source>
</evidence>
<dbReference type="KEGG" id="palw:PSAL_033610"/>
<organism evidence="10 11">
    <name type="scientific">Pseudooceanicola algae</name>
    <dbReference type="NCBI Taxonomy" id="1537215"/>
    <lineage>
        <taxon>Bacteria</taxon>
        <taxon>Pseudomonadati</taxon>
        <taxon>Pseudomonadota</taxon>
        <taxon>Alphaproteobacteria</taxon>
        <taxon>Rhodobacterales</taxon>
        <taxon>Paracoccaceae</taxon>
        <taxon>Pseudooceanicola</taxon>
    </lineage>
</organism>
<dbReference type="EMBL" id="CP060436">
    <property type="protein sequence ID" value="QPM92098.1"/>
    <property type="molecule type" value="Genomic_DNA"/>
</dbReference>
<dbReference type="InterPro" id="IPR003694">
    <property type="entry name" value="NAD_synthase"/>
</dbReference>
<dbReference type="GO" id="GO:0008795">
    <property type="term" value="F:NAD+ synthase activity"/>
    <property type="evidence" value="ECO:0007669"/>
    <property type="project" value="UniProtKB-UniRule"/>
</dbReference>
<keyword evidence="5 7" id="KW-0067">ATP-binding</keyword>
<feature type="binding site" evidence="7">
    <location>
        <begin position="349"/>
        <end position="356"/>
    </location>
    <ligand>
        <name>ATP</name>
        <dbReference type="ChEBI" id="CHEBI:30616"/>
    </ligand>
</feature>
<proteinExistence type="inferred from homology"/>
<dbReference type="Gene3D" id="3.60.110.10">
    <property type="entry name" value="Carbon-nitrogen hydrolase"/>
    <property type="match status" value="1"/>
</dbReference>
<keyword evidence="4 7" id="KW-0547">Nucleotide-binding</keyword>
<dbReference type="UniPathway" id="UPA00253">
    <property type="reaction ID" value="UER00334"/>
</dbReference>
<dbReference type="InterPro" id="IPR003010">
    <property type="entry name" value="C-N_Hydrolase"/>
</dbReference>
<feature type="binding site" evidence="7">
    <location>
        <position position="432"/>
    </location>
    <ligand>
        <name>deamido-NAD(+)</name>
        <dbReference type="ChEBI" id="CHEBI:58437"/>
        <note>ligand shared between two neighboring subunits</note>
    </ligand>
</feature>
<evidence type="ECO:0000256" key="7">
    <source>
        <dbReference type="HAMAP-Rule" id="MF_02090"/>
    </source>
</evidence>
<feature type="active site" description="Nucleophile; for glutaminase activity" evidence="7">
    <location>
        <position position="208"/>
    </location>
</feature>
<dbReference type="SUPFAM" id="SSF56317">
    <property type="entry name" value="Carbon-nitrogen hydrolase"/>
    <property type="match status" value="1"/>
</dbReference>
<reference evidence="10 11" key="1">
    <citation type="submission" date="2020-08" db="EMBL/GenBank/DDBJ databases">
        <title>Genome sequence of Rhodobacteraceae bacterium Lw-13e.</title>
        <authorList>
            <person name="Poehlein A."/>
            <person name="Wolter L."/>
            <person name="Daniel R."/>
            <person name="Brinkhoff T."/>
        </authorList>
    </citation>
    <scope>NUCLEOTIDE SEQUENCE [LARGE SCALE GENOMIC DNA]</scope>
    <source>
        <strain evidence="10 11">Lw-13e</strain>
    </source>
</reference>
<feature type="binding site" evidence="7">
    <location>
        <position position="456"/>
    </location>
    <ligand>
        <name>ATP</name>
        <dbReference type="ChEBI" id="CHEBI:30616"/>
    </ligand>
</feature>
<feature type="active site" description="For glutaminase activity" evidence="7">
    <location>
        <position position="172"/>
    </location>
</feature>
<feature type="active site" description="Proton acceptor; for glutaminase activity" evidence="7">
    <location>
        <position position="104"/>
    </location>
</feature>
<dbReference type="InterPro" id="IPR014445">
    <property type="entry name" value="Gln-dep_NAD_synthase"/>
</dbReference>